<dbReference type="InterPro" id="IPR012944">
    <property type="entry name" value="SusD_RagB_dom"/>
</dbReference>
<dbReference type="Proteomes" id="UP000190852">
    <property type="component" value="Unassembled WGS sequence"/>
</dbReference>
<comment type="similarity">
    <text evidence="2">Belongs to the SusD family.</text>
</comment>
<dbReference type="CDD" id="cd08977">
    <property type="entry name" value="SusD"/>
    <property type="match status" value="1"/>
</dbReference>
<evidence type="ECO:0000259" key="8">
    <source>
        <dbReference type="Pfam" id="PF14322"/>
    </source>
</evidence>
<evidence type="ECO:0000313" key="10">
    <source>
        <dbReference type="Proteomes" id="UP000190852"/>
    </source>
</evidence>
<sequence length="497" mass="56205">MKKIKNIAIALMASTVLLSGCSEDYMETSPTDQVSETIVSGSLDNLYIALNGIHRSLVRQYLSSQSCGGEPSMNIYRDVLGDDLVHPSTGNSWFLSDLRWVSHRNPNATSTKYPFYIYYQFILNANLILQNVDKVQLTDQKLHDGVKGEALCFRAWSHFNLVQLYAKRYDPAGSNSQLGVPYRKEANTDGMARNTVEECYQFINEDLDEAIELLKNYTAKATTHFSLKVAYGLKARVLLTMGNYPEAAKFADLSIKTAEADGNKLMNSTELMSGFATILTDTDEAMWAANTLDDQTIYFYSFYAYMSWNFNASAIRAVPRCINSVLYNKISNTDIRKKWWDPTGTAAVPATTYKKYKYQNRKFTAKTTSNAVGDYAYMRLAEMYLIKAEALARSGQVEEAQNTFTKFAITRDPSYVATSTTKEQLAEEIMIHRRVELWGEGFRFTDLKRLNLPLDRTGSNHEAAIAIKLSEPAGSKEWQYMIPQDELNANPLMTQNE</sequence>
<keyword evidence="5" id="KW-0998">Cell outer membrane</keyword>
<evidence type="ECO:0000256" key="5">
    <source>
        <dbReference type="ARBA" id="ARBA00023237"/>
    </source>
</evidence>
<keyword evidence="3 6" id="KW-0732">Signal</keyword>
<dbReference type="Pfam" id="PF07980">
    <property type="entry name" value="SusD_RagB"/>
    <property type="match status" value="1"/>
</dbReference>
<dbReference type="Pfam" id="PF14322">
    <property type="entry name" value="SusD-like_3"/>
    <property type="match status" value="1"/>
</dbReference>
<comment type="subcellular location">
    <subcellularLocation>
        <location evidence="1">Cell outer membrane</location>
    </subcellularLocation>
</comment>
<feature type="domain" description="SusD-like N-terminal" evidence="8">
    <location>
        <begin position="95"/>
        <end position="239"/>
    </location>
</feature>
<evidence type="ECO:0000256" key="3">
    <source>
        <dbReference type="ARBA" id="ARBA00022729"/>
    </source>
</evidence>
<dbReference type="GO" id="GO:0009279">
    <property type="term" value="C:cell outer membrane"/>
    <property type="evidence" value="ECO:0007669"/>
    <property type="project" value="UniProtKB-SubCell"/>
</dbReference>
<evidence type="ECO:0000259" key="7">
    <source>
        <dbReference type="Pfam" id="PF07980"/>
    </source>
</evidence>
<evidence type="ECO:0000313" key="9">
    <source>
        <dbReference type="EMBL" id="SKB61067.1"/>
    </source>
</evidence>
<dbReference type="AlphaFoldDB" id="A0A1T5CNQ7"/>
<gene>
    <name evidence="9" type="ORF">SAMN05660349_02003</name>
</gene>
<dbReference type="InterPro" id="IPR033985">
    <property type="entry name" value="SusD-like_N"/>
</dbReference>
<evidence type="ECO:0000256" key="6">
    <source>
        <dbReference type="SAM" id="SignalP"/>
    </source>
</evidence>
<keyword evidence="4" id="KW-0472">Membrane</keyword>
<organism evidence="9 10">
    <name type="scientific">Parabacteroides chartae</name>
    <dbReference type="NCBI Taxonomy" id="1037355"/>
    <lineage>
        <taxon>Bacteria</taxon>
        <taxon>Pseudomonadati</taxon>
        <taxon>Bacteroidota</taxon>
        <taxon>Bacteroidia</taxon>
        <taxon>Bacteroidales</taxon>
        <taxon>Tannerellaceae</taxon>
        <taxon>Parabacteroides</taxon>
    </lineage>
</organism>
<evidence type="ECO:0000256" key="2">
    <source>
        <dbReference type="ARBA" id="ARBA00006275"/>
    </source>
</evidence>
<evidence type="ECO:0000256" key="1">
    <source>
        <dbReference type="ARBA" id="ARBA00004442"/>
    </source>
</evidence>
<feature type="domain" description="RagB/SusD" evidence="7">
    <location>
        <begin position="314"/>
        <end position="496"/>
    </location>
</feature>
<keyword evidence="10" id="KW-1185">Reference proteome</keyword>
<feature type="chain" id="PRO_5010562930" evidence="6">
    <location>
        <begin position="19"/>
        <end position="497"/>
    </location>
</feature>
<dbReference type="EMBL" id="FUYQ01000013">
    <property type="protein sequence ID" value="SKB61067.1"/>
    <property type="molecule type" value="Genomic_DNA"/>
</dbReference>
<reference evidence="10" key="1">
    <citation type="submission" date="2017-02" db="EMBL/GenBank/DDBJ databases">
        <authorList>
            <person name="Varghese N."/>
            <person name="Submissions S."/>
        </authorList>
    </citation>
    <scope>NUCLEOTIDE SEQUENCE [LARGE SCALE GENOMIC DNA]</scope>
    <source>
        <strain evidence="10">DSM 24967</strain>
    </source>
</reference>
<accession>A0A1T5CNQ7</accession>
<dbReference type="SUPFAM" id="SSF48452">
    <property type="entry name" value="TPR-like"/>
    <property type="match status" value="1"/>
</dbReference>
<evidence type="ECO:0000256" key="4">
    <source>
        <dbReference type="ARBA" id="ARBA00023136"/>
    </source>
</evidence>
<dbReference type="Gene3D" id="1.25.40.390">
    <property type="match status" value="1"/>
</dbReference>
<dbReference type="InterPro" id="IPR011990">
    <property type="entry name" value="TPR-like_helical_dom_sf"/>
</dbReference>
<proteinExistence type="inferred from homology"/>
<feature type="signal peptide" evidence="6">
    <location>
        <begin position="1"/>
        <end position="18"/>
    </location>
</feature>
<protein>
    <submittedName>
        <fullName evidence="9">SusD family protein</fullName>
    </submittedName>
</protein>
<dbReference type="RefSeq" id="WP_079683508.1">
    <property type="nucleotide sequence ID" value="NZ_FUYQ01000013.1"/>
</dbReference>
<dbReference type="PROSITE" id="PS51257">
    <property type="entry name" value="PROKAR_LIPOPROTEIN"/>
    <property type="match status" value="1"/>
</dbReference>
<name>A0A1T5CNQ7_9BACT</name>